<dbReference type="OrthoDB" id="2248168at2759"/>
<dbReference type="AlphaFoldDB" id="A0A0B7N7T5"/>
<evidence type="ECO:0000313" key="2">
    <source>
        <dbReference type="Proteomes" id="UP000054107"/>
    </source>
</evidence>
<evidence type="ECO:0000313" key="1">
    <source>
        <dbReference type="EMBL" id="CEP11490.1"/>
    </source>
</evidence>
<keyword evidence="2" id="KW-1185">Reference proteome</keyword>
<sequence length="36" mass="4233">MPFKKRRNITVVWSNMGAVRKDCHSDEHIKADCPVY</sequence>
<gene>
    <name evidence="1" type="primary">PARPA_05328.1 scaffold 16888</name>
</gene>
<dbReference type="Proteomes" id="UP000054107">
    <property type="component" value="Unassembled WGS sequence"/>
</dbReference>
<feature type="non-terminal residue" evidence="1">
    <location>
        <position position="36"/>
    </location>
</feature>
<name>A0A0B7N7T5_9FUNG</name>
<proteinExistence type="predicted"/>
<dbReference type="EMBL" id="LN726177">
    <property type="protein sequence ID" value="CEP11490.1"/>
    <property type="molecule type" value="Genomic_DNA"/>
</dbReference>
<protein>
    <submittedName>
        <fullName evidence="1">Uncharacterized protein</fullName>
    </submittedName>
</protein>
<reference evidence="1 2" key="1">
    <citation type="submission" date="2014-09" db="EMBL/GenBank/DDBJ databases">
        <authorList>
            <person name="Ellenberger Sabrina"/>
        </authorList>
    </citation>
    <scope>NUCLEOTIDE SEQUENCE [LARGE SCALE GENOMIC DNA]</scope>
    <source>
        <strain evidence="1 2">CBS 412.66</strain>
    </source>
</reference>
<organism evidence="1 2">
    <name type="scientific">Parasitella parasitica</name>
    <dbReference type="NCBI Taxonomy" id="35722"/>
    <lineage>
        <taxon>Eukaryota</taxon>
        <taxon>Fungi</taxon>
        <taxon>Fungi incertae sedis</taxon>
        <taxon>Mucoromycota</taxon>
        <taxon>Mucoromycotina</taxon>
        <taxon>Mucoromycetes</taxon>
        <taxon>Mucorales</taxon>
        <taxon>Mucorineae</taxon>
        <taxon>Mucoraceae</taxon>
        <taxon>Parasitella</taxon>
    </lineage>
</organism>
<accession>A0A0B7N7T5</accession>